<keyword evidence="12" id="KW-1185">Reference proteome</keyword>
<comment type="subcellular location">
    <subcellularLocation>
        <location evidence="1">Cell membrane</location>
        <topology evidence="1">Multi-pass membrane protein</topology>
    </subcellularLocation>
</comment>
<sequence length="523" mass="55740">MNMHDYVRICRRRWASILLTLLIALAAAAVIYPFQPTTYAATTKIYVSAASGENLEELQQGSDFAEQRAGTYADLVTTPAVLGPVIEELRLPMASSRLAEDIDAEALGGTTLLEITASADTAAAAADIANSTVTSLQELVNEIDRPVSGAASDAVPLVELAVVQEAEVPTRPVSPRLEVTLGIGLAVGLVLGLGLAFLQEALDTAVRTPPDLKDLVEAPLLGVIRRSRASSGNRQRSAPGPAECAASFREVRMRLMFGETHGSPSSYVVTSSLEREGRTTVALNLARSLVEGGRRTLLIGADFANPDLVQQLRAGRSQRGQIRDLTPTGLTEVLSGRAYLEDVILRDAEPGLDVVPAGRRTDQRLEATRLDSMAGMLETCAETYDVTIIDTSALLSSSDAALLGQITTGVIVVARYGEVTRAQLSTGLDLLARARARIVGVVFTGVPRRGPDRLHDAHPPTSRRRRSARGPAEVEAPESDPQAHSQRPGHSAARRRRLPDGTLALSQSTPRAASSLRLPQDRG</sequence>
<keyword evidence="6" id="KW-0067">ATP-binding</keyword>
<dbReference type="AlphaFoldDB" id="A0A7Z0J4E7"/>
<evidence type="ECO:0000256" key="5">
    <source>
        <dbReference type="ARBA" id="ARBA00022741"/>
    </source>
</evidence>
<organism evidence="11 12">
    <name type="scientific">Nesterenkonia sandarakina</name>
    <dbReference type="NCBI Taxonomy" id="272918"/>
    <lineage>
        <taxon>Bacteria</taxon>
        <taxon>Bacillati</taxon>
        <taxon>Actinomycetota</taxon>
        <taxon>Actinomycetes</taxon>
        <taxon>Micrococcales</taxon>
        <taxon>Micrococcaceae</taxon>
        <taxon>Nesterenkonia</taxon>
    </lineage>
</organism>
<evidence type="ECO:0000313" key="11">
    <source>
        <dbReference type="EMBL" id="NYJ17824.1"/>
    </source>
</evidence>
<keyword evidence="8" id="KW-0472">Membrane</keyword>
<evidence type="ECO:0000256" key="2">
    <source>
        <dbReference type="ARBA" id="ARBA00006683"/>
    </source>
</evidence>
<comment type="caution">
    <text evidence="11">The sequence shown here is derived from an EMBL/GenBank/DDBJ whole genome shotgun (WGS) entry which is preliminary data.</text>
</comment>
<gene>
    <name evidence="11" type="ORF">HNR11_002358</name>
</gene>
<reference evidence="11 12" key="1">
    <citation type="submission" date="2020-07" db="EMBL/GenBank/DDBJ databases">
        <title>Sequencing the genomes of 1000 actinobacteria strains.</title>
        <authorList>
            <person name="Klenk H.-P."/>
        </authorList>
    </citation>
    <scope>NUCLEOTIDE SEQUENCE [LARGE SCALE GENOMIC DNA]</scope>
    <source>
        <strain evidence="11 12">DSM 15664</strain>
    </source>
</reference>
<dbReference type="PANTHER" id="PTHR32309:SF13">
    <property type="entry name" value="FERRIC ENTEROBACTIN TRANSPORT PROTEIN FEPE"/>
    <property type="match status" value="1"/>
</dbReference>
<evidence type="ECO:0000256" key="1">
    <source>
        <dbReference type="ARBA" id="ARBA00004651"/>
    </source>
</evidence>
<dbReference type="InterPro" id="IPR027417">
    <property type="entry name" value="P-loop_NTPase"/>
</dbReference>
<proteinExistence type="inferred from homology"/>
<evidence type="ECO:0000256" key="7">
    <source>
        <dbReference type="ARBA" id="ARBA00022989"/>
    </source>
</evidence>
<feature type="compositionally biased region" description="Basic and acidic residues" evidence="9">
    <location>
        <begin position="449"/>
        <end position="458"/>
    </location>
</feature>
<dbReference type="InterPro" id="IPR003856">
    <property type="entry name" value="LPS_length_determ_N"/>
</dbReference>
<evidence type="ECO:0000256" key="4">
    <source>
        <dbReference type="ARBA" id="ARBA00022692"/>
    </source>
</evidence>
<evidence type="ECO:0000256" key="6">
    <source>
        <dbReference type="ARBA" id="ARBA00022840"/>
    </source>
</evidence>
<dbReference type="EMBL" id="JACCFQ010000001">
    <property type="protein sequence ID" value="NYJ17824.1"/>
    <property type="molecule type" value="Genomic_DNA"/>
</dbReference>
<comment type="similarity">
    <text evidence="2">Belongs to the CpsC/CapA family.</text>
</comment>
<keyword evidence="7" id="KW-1133">Transmembrane helix</keyword>
<dbReference type="CDD" id="cd05387">
    <property type="entry name" value="BY-kinase"/>
    <property type="match status" value="1"/>
</dbReference>
<keyword evidence="3" id="KW-1003">Cell membrane</keyword>
<evidence type="ECO:0000256" key="3">
    <source>
        <dbReference type="ARBA" id="ARBA00022475"/>
    </source>
</evidence>
<feature type="domain" description="Polysaccharide chain length determinant N-terminal" evidence="10">
    <location>
        <begin position="6"/>
        <end position="89"/>
    </location>
</feature>
<feature type="region of interest" description="Disordered" evidence="9">
    <location>
        <begin position="448"/>
        <end position="523"/>
    </location>
</feature>
<name>A0A7Z0J4E7_9MICC</name>
<accession>A0A7Z0J4E7</accession>
<keyword evidence="4" id="KW-0812">Transmembrane</keyword>
<evidence type="ECO:0000256" key="8">
    <source>
        <dbReference type="ARBA" id="ARBA00023136"/>
    </source>
</evidence>
<dbReference type="InterPro" id="IPR050445">
    <property type="entry name" value="Bact_polysacc_biosynth/exp"/>
</dbReference>
<dbReference type="GO" id="GO:0005886">
    <property type="term" value="C:plasma membrane"/>
    <property type="evidence" value="ECO:0007669"/>
    <property type="project" value="UniProtKB-SubCell"/>
</dbReference>
<dbReference type="PANTHER" id="PTHR32309">
    <property type="entry name" value="TYROSINE-PROTEIN KINASE"/>
    <property type="match status" value="1"/>
</dbReference>
<dbReference type="RefSeq" id="WP_179442566.1">
    <property type="nucleotide sequence ID" value="NZ_BAAALK010000002.1"/>
</dbReference>
<protein>
    <submittedName>
        <fullName evidence="11">Capsular polysaccharide biosynthesis protein</fullName>
    </submittedName>
</protein>
<dbReference type="GO" id="GO:0004713">
    <property type="term" value="F:protein tyrosine kinase activity"/>
    <property type="evidence" value="ECO:0007669"/>
    <property type="project" value="TreeGrafter"/>
</dbReference>
<dbReference type="Gene3D" id="3.40.50.300">
    <property type="entry name" value="P-loop containing nucleotide triphosphate hydrolases"/>
    <property type="match status" value="1"/>
</dbReference>
<evidence type="ECO:0000259" key="10">
    <source>
        <dbReference type="Pfam" id="PF02706"/>
    </source>
</evidence>
<evidence type="ECO:0000256" key="9">
    <source>
        <dbReference type="SAM" id="MobiDB-lite"/>
    </source>
</evidence>
<dbReference type="Proteomes" id="UP000560069">
    <property type="component" value="Unassembled WGS sequence"/>
</dbReference>
<dbReference type="Pfam" id="PF02706">
    <property type="entry name" value="Wzz"/>
    <property type="match status" value="1"/>
</dbReference>
<evidence type="ECO:0000313" key="12">
    <source>
        <dbReference type="Proteomes" id="UP000560069"/>
    </source>
</evidence>
<dbReference type="InterPro" id="IPR005702">
    <property type="entry name" value="Wzc-like_C"/>
</dbReference>
<dbReference type="SUPFAM" id="SSF52540">
    <property type="entry name" value="P-loop containing nucleoside triphosphate hydrolases"/>
    <property type="match status" value="1"/>
</dbReference>
<keyword evidence="5" id="KW-0547">Nucleotide-binding</keyword>